<name>A0A1I4GEI4_9ACTN</name>
<proteinExistence type="predicted"/>
<feature type="region of interest" description="Disordered" evidence="1">
    <location>
        <begin position="1"/>
        <end position="24"/>
    </location>
</feature>
<dbReference type="Pfam" id="PF12770">
    <property type="entry name" value="CHAT"/>
    <property type="match status" value="1"/>
</dbReference>
<accession>A0A1I4GEI4</accession>
<feature type="region of interest" description="Disordered" evidence="1">
    <location>
        <begin position="210"/>
        <end position="229"/>
    </location>
</feature>
<feature type="region of interest" description="Disordered" evidence="1">
    <location>
        <begin position="350"/>
        <end position="370"/>
    </location>
</feature>
<evidence type="ECO:0000313" key="3">
    <source>
        <dbReference type="EMBL" id="SFL28454.1"/>
    </source>
</evidence>
<gene>
    <name evidence="3" type="ORF">SAMN05192584_11616</name>
</gene>
<organism evidence="3 4">
    <name type="scientific">Streptomyces pini</name>
    <dbReference type="NCBI Taxonomy" id="1520580"/>
    <lineage>
        <taxon>Bacteria</taxon>
        <taxon>Bacillati</taxon>
        <taxon>Actinomycetota</taxon>
        <taxon>Actinomycetes</taxon>
        <taxon>Kitasatosporales</taxon>
        <taxon>Streptomycetaceae</taxon>
        <taxon>Streptomyces</taxon>
    </lineage>
</organism>
<reference evidence="4" key="1">
    <citation type="submission" date="2016-10" db="EMBL/GenBank/DDBJ databases">
        <authorList>
            <person name="Varghese N."/>
            <person name="Submissions S."/>
        </authorList>
    </citation>
    <scope>NUCLEOTIDE SEQUENCE [LARGE SCALE GENOMIC DNA]</scope>
    <source>
        <strain evidence="4">PL19</strain>
    </source>
</reference>
<keyword evidence="4" id="KW-1185">Reference proteome</keyword>
<feature type="domain" description="CHAT" evidence="2">
    <location>
        <begin position="909"/>
        <end position="1227"/>
    </location>
</feature>
<evidence type="ECO:0000259" key="2">
    <source>
        <dbReference type="Pfam" id="PF12770"/>
    </source>
</evidence>
<protein>
    <submittedName>
        <fullName evidence="3">CHAT domain-containing protein</fullName>
    </submittedName>
</protein>
<dbReference type="InterPro" id="IPR024983">
    <property type="entry name" value="CHAT_dom"/>
</dbReference>
<evidence type="ECO:0000313" key="4">
    <source>
        <dbReference type="Proteomes" id="UP000198928"/>
    </source>
</evidence>
<dbReference type="OrthoDB" id="4149784at2"/>
<dbReference type="AlphaFoldDB" id="A0A1I4GEI4"/>
<dbReference type="EMBL" id="FOSG01000016">
    <property type="protein sequence ID" value="SFL28454.1"/>
    <property type="molecule type" value="Genomic_DNA"/>
</dbReference>
<dbReference type="Proteomes" id="UP000198928">
    <property type="component" value="Unassembled WGS sequence"/>
</dbReference>
<feature type="compositionally biased region" description="Low complexity" evidence="1">
    <location>
        <begin position="212"/>
        <end position="225"/>
    </location>
</feature>
<evidence type="ECO:0000256" key="1">
    <source>
        <dbReference type="SAM" id="MobiDB-lite"/>
    </source>
</evidence>
<sequence>MAAGEPAAAGGGGGDGTGAAKPRERAAEAVFEAWRLLGSPRAPGTWPAEEDLGPVIGRLAAVERELVESGEDFSAVFVCLGLLLGARCMSRRESPSPDPGERAEALRRLRWTDRNGALADTVALQARMVLLVLLAPWALPRPDGTRTALLDALLAAADGRALTRTLRRDLTEAREVADRIAGAPVDQAPFDREFHRQSVRIKQDIERMLAAGSPPSGSDSEPPSGTETHFEVSGIEDALLPAVRGLLDLAGSYSTPRFTRVLAHLVVALRSGFDDSSFALLGLDPEVVPLLGRAAARGAADADGVRRAADLVLGALRALPPGAPERARVARLHAYLLVALDSLAPGSADFSAVERPAPEPEGDGDGGDRFAEWPVGATVEPGLVPHLDSRLRDFVAHLGLRERRMAARFDRLLAYRTGDPGYLEDAAALLGEAVRASPAGSWWALALGADLAEVLEHAAMFGGSFHDAEASLATLRGLRAALESDGSVPPDAPFALGLVLSTADLELHRAQRTGDHRALPSLREELRGRYAALPPQSGRREELAERLSRLDELSARARRVRRATGPERTGPEALEQEIARLRRSLADPEIYHDQQYDRRAELGLLLFQAALRDEKAPALLDEAVTELTRARALLAGGRGAKHRVDILTKLAEAHVVRAARGGPHRHADRRAFVQVTREALGELAADVLLQAGADHGLSAALSGALLSRRLAFTALLTRRPADAVADLEKGRALVLRTAAASRSVPELLDAAGHPQLARQWRAQVPARALADPHPAAGPPVPSALRRRALTVLGVRPGAGEGPGVRQLVGAADAAGLTAGLAATGTDALVYLVPGMPLPSDSFPGHALILRPGAAPATLPLPELKDPGGPSLERYLDAAAERSRALADPDADASRLAGREERWQEALDTLCEWAWQAVMGPLLAAVRPPAPDGPARPPRIVLVPCGRLGAVPWHAACTRGPGEHGHRYACQEAVLGYAPSGAQFLAAAGRRRIPPAAGRQVLVADPELTLPWAEVETVALRTACYPGALRYGEFLTADGTRDAAGTPEELLAVLPGGASPASVLHLSCHALAAPRPTDSALRLASPPGAGRDADRLTVAAILDGAAGRRPDAAGPLVVLSACETDLSTRHHDEALTLATALVAGGAADVVGSRWAVRDGPTSVMMAVFHHHLTTGGLAPPDALRAAQMWMLDPHREPPPTLGGLLRREAARPDLHRLHHWAAFTHQGNPAPLPAG</sequence>